<dbReference type="PANTHER" id="PTHR34873:SF3">
    <property type="entry name" value="ADDICTION MODULE TOXIN, HICA FAMILY"/>
    <property type="match status" value="1"/>
</dbReference>
<evidence type="ECO:0000256" key="5">
    <source>
        <dbReference type="ARBA" id="ARBA00022801"/>
    </source>
</evidence>
<keyword evidence="3" id="KW-0540">Nuclease</keyword>
<reference evidence="8 9" key="1">
    <citation type="journal article" date="2015" name="Nature">
        <title>rRNA introns, odd ribosomes, and small enigmatic genomes across a large radiation of phyla.</title>
        <authorList>
            <person name="Brown C.T."/>
            <person name="Hug L.A."/>
            <person name="Thomas B.C."/>
            <person name="Sharon I."/>
            <person name="Castelle C.J."/>
            <person name="Singh A."/>
            <person name="Wilkins M.J."/>
            <person name="Williams K.H."/>
            <person name="Banfield J.F."/>
        </authorList>
    </citation>
    <scope>NUCLEOTIDE SEQUENCE [LARGE SCALE GENOMIC DNA]</scope>
</reference>
<evidence type="ECO:0000313" key="9">
    <source>
        <dbReference type="Proteomes" id="UP000034175"/>
    </source>
</evidence>
<evidence type="ECO:0000256" key="2">
    <source>
        <dbReference type="ARBA" id="ARBA00022649"/>
    </source>
</evidence>
<dbReference type="GO" id="GO:0003729">
    <property type="term" value="F:mRNA binding"/>
    <property type="evidence" value="ECO:0007669"/>
    <property type="project" value="InterPro"/>
</dbReference>
<evidence type="ECO:0000313" key="8">
    <source>
        <dbReference type="EMBL" id="KKU25575.1"/>
    </source>
</evidence>
<dbReference type="InterPro" id="IPR012933">
    <property type="entry name" value="HicA_mRNA_interferase"/>
</dbReference>
<keyword evidence="6" id="KW-0694">RNA-binding</keyword>
<name>A0A0G1RXH6_9BACT</name>
<evidence type="ECO:0000256" key="4">
    <source>
        <dbReference type="ARBA" id="ARBA00022759"/>
    </source>
</evidence>
<keyword evidence="5" id="KW-0378">Hydrolase</keyword>
<gene>
    <name evidence="8" type="ORF">UX39_C0025G0015</name>
</gene>
<dbReference type="InterPro" id="IPR038570">
    <property type="entry name" value="HicA_sf"/>
</dbReference>
<comment type="similarity">
    <text evidence="1">Belongs to the HicA mRNA interferase family.</text>
</comment>
<keyword evidence="4" id="KW-0255">Endonuclease</keyword>
<sequence length="74" mass="8385">MPRLPAVKPKDLIHVLESVGFFQHRKTSGSHLVLKYDDGRRTIVPVHSKDIPKGTPLAILKDSKISKEDFLRLL</sequence>
<dbReference type="PANTHER" id="PTHR34873">
    <property type="entry name" value="SSR1766 PROTEIN"/>
    <property type="match status" value="1"/>
</dbReference>
<dbReference type="GO" id="GO:0016787">
    <property type="term" value="F:hydrolase activity"/>
    <property type="evidence" value="ECO:0007669"/>
    <property type="project" value="UniProtKB-KW"/>
</dbReference>
<evidence type="ECO:0000256" key="7">
    <source>
        <dbReference type="ARBA" id="ARBA00023016"/>
    </source>
</evidence>
<dbReference type="Proteomes" id="UP000034175">
    <property type="component" value="Unassembled WGS sequence"/>
</dbReference>
<dbReference type="SUPFAM" id="SSF54786">
    <property type="entry name" value="YcfA/nrd intein domain"/>
    <property type="match status" value="1"/>
</dbReference>
<keyword evidence="2" id="KW-1277">Toxin-antitoxin system</keyword>
<dbReference type="Gene3D" id="3.30.920.30">
    <property type="entry name" value="Hypothetical protein"/>
    <property type="match status" value="1"/>
</dbReference>
<dbReference type="EMBL" id="LCMA01000025">
    <property type="protein sequence ID" value="KKU25575.1"/>
    <property type="molecule type" value="Genomic_DNA"/>
</dbReference>
<evidence type="ECO:0008006" key="10">
    <source>
        <dbReference type="Google" id="ProtNLM"/>
    </source>
</evidence>
<dbReference type="GO" id="GO:0004519">
    <property type="term" value="F:endonuclease activity"/>
    <property type="evidence" value="ECO:0007669"/>
    <property type="project" value="UniProtKB-KW"/>
</dbReference>
<dbReference type="AlphaFoldDB" id="A0A0G1RXH6"/>
<keyword evidence="7" id="KW-0346">Stress response</keyword>
<protein>
    <recommendedName>
        <fullName evidence="10">YcfA family protein</fullName>
    </recommendedName>
</protein>
<comment type="caution">
    <text evidence="8">The sequence shown here is derived from an EMBL/GenBank/DDBJ whole genome shotgun (WGS) entry which is preliminary data.</text>
</comment>
<evidence type="ECO:0000256" key="1">
    <source>
        <dbReference type="ARBA" id="ARBA00006620"/>
    </source>
</evidence>
<organism evidence="8 9">
    <name type="scientific">Candidatus Magasanikbacteria bacterium GW2011_GWA2_46_17</name>
    <dbReference type="NCBI Taxonomy" id="1619042"/>
    <lineage>
        <taxon>Bacteria</taxon>
        <taxon>Candidatus Magasanikiibacteriota</taxon>
    </lineage>
</organism>
<dbReference type="Pfam" id="PF07927">
    <property type="entry name" value="HicA_toxin"/>
    <property type="match status" value="1"/>
</dbReference>
<proteinExistence type="inferred from homology"/>
<evidence type="ECO:0000256" key="3">
    <source>
        <dbReference type="ARBA" id="ARBA00022722"/>
    </source>
</evidence>
<accession>A0A0G1RXH6</accession>
<evidence type="ECO:0000256" key="6">
    <source>
        <dbReference type="ARBA" id="ARBA00022884"/>
    </source>
</evidence>